<keyword evidence="7" id="KW-1133">Transmembrane helix</keyword>
<feature type="transmembrane region" description="Helical" evidence="7">
    <location>
        <begin position="326"/>
        <end position="347"/>
    </location>
</feature>
<keyword evidence="2 7" id="KW-0472">Membrane</keyword>
<dbReference type="EMBL" id="JAODUO010000813">
    <property type="protein sequence ID" value="KAK2174286.1"/>
    <property type="molecule type" value="Genomic_DNA"/>
</dbReference>
<dbReference type="InterPro" id="IPR003599">
    <property type="entry name" value="Ig_sub"/>
</dbReference>
<dbReference type="InterPro" id="IPR036179">
    <property type="entry name" value="Ig-like_dom_sf"/>
</dbReference>
<keyword evidence="4" id="KW-0325">Glycoprotein</keyword>
<dbReference type="Pfam" id="PF07686">
    <property type="entry name" value="V-set"/>
    <property type="match status" value="1"/>
</dbReference>
<keyword evidence="3" id="KW-1015">Disulfide bond</keyword>
<protein>
    <recommendedName>
        <fullName evidence="9">Ig-like domain-containing protein</fullName>
    </recommendedName>
</protein>
<organism evidence="10 11">
    <name type="scientific">Ridgeia piscesae</name>
    <name type="common">Tubeworm</name>
    <dbReference type="NCBI Taxonomy" id="27915"/>
    <lineage>
        <taxon>Eukaryota</taxon>
        <taxon>Metazoa</taxon>
        <taxon>Spiralia</taxon>
        <taxon>Lophotrochozoa</taxon>
        <taxon>Annelida</taxon>
        <taxon>Polychaeta</taxon>
        <taxon>Sedentaria</taxon>
        <taxon>Canalipalpata</taxon>
        <taxon>Sabellida</taxon>
        <taxon>Siboglinidae</taxon>
        <taxon>Ridgeia</taxon>
    </lineage>
</organism>
<proteinExistence type="predicted"/>
<dbReference type="InterPro" id="IPR007110">
    <property type="entry name" value="Ig-like_dom"/>
</dbReference>
<dbReference type="InterPro" id="IPR051275">
    <property type="entry name" value="Cell_adhesion_signaling"/>
</dbReference>
<evidence type="ECO:0000256" key="3">
    <source>
        <dbReference type="ARBA" id="ARBA00023157"/>
    </source>
</evidence>
<keyword evidence="8" id="KW-0732">Signal</keyword>
<dbReference type="GO" id="GO:0016020">
    <property type="term" value="C:membrane"/>
    <property type="evidence" value="ECO:0007669"/>
    <property type="project" value="UniProtKB-SubCell"/>
</dbReference>
<evidence type="ECO:0000256" key="7">
    <source>
        <dbReference type="SAM" id="Phobius"/>
    </source>
</evidence>
<dbReference type="InterPro" id="IPR003598">
    <property type="entry name" value="Ig_sub2"/>
</dbReference>
<keyword evidence="7" id="KW-0812">Transmembrane</keyword>
<comment type="subcellular location">
    <subcellularLocation>
        <location evidence="1">Membrane</location>
        <topology evidence="1">Single-pass type I membrane protein</topology>
    </subcellularLocation>
</comment>
<dbReference type="PANTHER" id="PTHR11640">
    <property type="entry name" value="NEPHRIN"/>
    <property type="match status" value="1"/>
</dbReference>
<dbReference type="Gene3D" id="2.60.40.10">
    <property type="entry name" value="Immunoglobulins"/>
    <property type="match status" value="1"/>
</dbReference>
<evidence type="ECO:0000256" key="6">
    <source>
        <dbReference type="SAM" id="MobiDB-lite"/>
    </source>
</evidence>
<dbReference type="SMART" id="SM00408">
    <property type="entry name" value="IGc2"/>
    <property type="match status" value="1"/>
</dbReference>
<feature type="region of interest" description="Disordered" evidence="6">
    <location>
        <begin position="369"/>
        <end position="419"/>
    </location>
</feature>
<evidence type="ECO:0000256" key="2">
    <source>
        <dbReference type="ARBA" id="ARBA00023136"/>
    </source>
</evidence>
<feature type="compositionally biased region" description="Basic residues" evidence="6">
    <location>
        <begin position="392"/>
        <end position="402"/>
    </location>
</feature>
<comment type="caution">
    <text evidence="10">The sequence shown here is derived from an EMBL/GenBank/DDBJ whole genome shotgun (WGS) entry which is preliminary data.</text>
</comment>
<evidence type="ECO:0000256" key="1">
    <source>
        <dbReference type="ARBA" id="ARBA00004479"/>
    </source>
</evidence>
<evidence type="ECO:0000256" key="8">
    <source>
        <dbReference type="SAM" id="SignalP"/>
    </source>
</evidence>
<keyword evidence="5" id="KW-0393">Immunoglobulin domain</keyword>
<feature type="compositionally biased region" description="Acidic residues" evidence="6">
    <location>
        <begin position="409"/>
        <end position="419"/>
    </location>
</feature>
<evidence type="ECO:0000313" key="10">
    <source>
        <dbReference type="EMBL" id="KAK2174286.1"/>
    </source>
</evidence>
<dbReference type="InterPro" id="IPR013106">
    <property type="entry name" value="Ig_V-set"/>
</dbReference>
<gene>
    <name evidence="10" type="ORF">NP493_813g01057</name>
</gene>
<dbReference type="SMART" id="SM00409">
    <property type="entry name" value="IG"/>
    <property type="match status" value="2"/>
</dbReference>
<evidence type="ECO:0000256" key="5">
    <source>
        <dbReference type="ARBA" id="ARBA00023319"/>
    </source>
</evidence>
<evidence type="ECO:0000313" key="11">
    <source>
        <dbReference type="Proteomes" id="UP001209878"/>
    </source>
</evidence>
<feature type="chain" id="PRO_5041971010" description="Ig-like domain-containing protein" evidence="8">
    <location>
        <begin position="23"/>
        <end position="419"/>
    </location>
</feature>
<evidence type="ECO:0000259" key="9">
    <source>
        <dbReference type="PROSITE" id="PS50835"/>
    </source>
</evidence>
<dbReference type="PROSITE" id="PS50835">
    <property type="entry name" value="IG_LIKE"/>
    <property type="match status" value="2"/>
</dbReference>
<feature type="signal peptide" evidence="8">
    <location>
        <begin position="1"/>
        <end position="22"/>
    </location>
</feature>
<dbReference type="SUPFAM" id="SSF48726">
    <property type="entry name" value="Immunoglobulin"/>
    <property type="match status" value="1"/>
</dbReference>
<keyword evidence="11" id="KW-1185">Reference proteome</keyword>
<accession>A0AAD9KMV6</accession>
<evidence type="ECO:0000256" key="4">
    <source>
        <dbReference type="ARBA" id="ARBA00023180"/>
    </source>
</evidence>
<feature type="domain" description="Ig-like" evidence="9">
    <location>
        <begin position="241"/>
        <end position="316"/>
    </location>
</feature>
<reference evidence="10" key="1">
    <citation type="journal article" date="2023" name="Mol. Biol. Evol.">
        <title>Third-Generation Sequencing Reveals the Adaptive Role of the Epigenome in Three Deep-Sea Polychaetes.</title>
        <authorList>
            <person name="Perez M."/>
            <person name="Aroh O."/>
            <person name="Sun Y."/>
            <person name="Lan Y."/>
            <person name="Juniper S.K."/>
            <person name="Young C.R."/>
            <person name="Angers B."/>
            <person name="Qian P.Y."/>
        </authorList>
    </citation>
    <scope>NUCLEOTIDE SEQUENCE</scope>
    <source>
        <strain evidence="10">R07B-5</strain>
    </source>
</reference>
<dbReference type="InterPro" id="IPR013783">
    <property type="entry name" value="Ig-like_fold"/>
</dbReference>
<dbReference type="AlphaFoldDB" id="A0AAD9KMV6"/>
<dbReference type="Proteomes" id="UP001209878">
    <property type="component" value="Unassembled WGS sequence"/>
</dbReference>
<feature type="domain" description="Ig-like" evidence="9">
    <location>
        <begin position="18"/>
        <end position="124"/>
    </location>
</feature>
<sequence>MKFILYTVFAVFALTQSPGSWASRFKETPLNTAILMGETVVLRCGSTFPEDTIVWREYITKPKEGQLIGEQDKLHHPTRRDRYKLHRISANKFQLTIMSVKMDDAGMYTCYSTHAGDSISAELVVLMTAPDCSSTHTSAVEGDYVIYSCQVAYNGAWAPVMEWTTETGGQIPNLATSSSSVTAKSSRYNAIVMAKSKYNGRRCKCKVFFAFPTVHGKACATNRPNYTYSYVAEPLLVFAPPRDVAVVPEKYYYYAGEMVECAAHANPPARYKWVEMRTGKVQDINVLTLSKDMLGRKYKCVAYNVIQGAEHSKEIIVQFRTYQAPAYVWFMGLFLRAAALTLVLLIAPYRTLIYNWLSDMGSSSAGADPCIQPPASASPCGSKAPVTSGSRKSSRGSRKSKQSLKAEEGAEPEAAPEDG</sequence>
<name>A0AAD9KMV6_RIDPI</name>